<feature type="domain" description="PPM-type phosphatase" evidence="10">
    <location>
        <begin position="134"/>
        <end position="445"/>
    </location>
</feature>
<evidence type="ECO:0000256" key="4">
    <source>
        <dbReference type="ARBA" id="ARBA00022723"/>
    </source>
</evidence>
<keyword evidence="4" id="KW-0479">Metal-binding</keyword>
<comment type="cofactor">
    <cofactor evidence="1">
        <name>Mn(2+)</name>
        <dbReference type="ChEBI" id="CHEBI:29035"/>
    </cofactor>
</comment>
<keyword evidence="5 9" id="KW-0378">Hydrolase</keyword>
<dbReference type="Gene3D" id="3.60.40.10">
    <property type="entry name" value="PPM-type phosphatase domain"/>
    <property type="match status" value="1"/>
</dbReference>
<comment type="cofactor">
    <cofactor evidence="2">
        <name>Mg(2+)</name>
        <dbReference type="ChEBI" id="CHEBI:18420"/>
    </cofactor>
</comment>
<evidence type="ECO:0000256" key="7">
    <source>
        <dbReference type="ARBA" id="ARBA00022912"/>
    </source>
</evidence>
<evidence type="ECO:0000259" key="10">
    <source>
        <dbReference type="PROSITE" id="PS51746"/>
    </source>
</evidence>
<evidence type="ECO:0000256" key="5">
    <source>
        <dbReference type="ARBA" id="ARBA00022801"/>
    </source>
</evidence>
<dbReference type="CDD" id="cd00143">
    <property type="entry name" value="PP2Cc"/>
    <property type="match status" value="1"/>
</dbReference>
<evidence type="ECO:0000256" key="2">
    <source>
        <dbReference type="ARBA" id="ARBA00001946"/>
    </source>
</evidence>
<keyword evidence="8" id="KW-0464">Manganese</keyword>
<dbReference type="InterPro" id="IPR036457">
    <property type="entry name" value="PPM-type-like_dom_sf"/>
</dbReference>
<dbReference type="PANTHER" id="PTHR47992">
    <property type="entry name" value="PROTEIN PHOSPHATASE"/>
    <property type="match status" value="1"/>
</dbReference>
<evidence type="ECO:0000256" key="6">
    <source>
        <dbReference type="ARBA" id="ARBA00022842"/>
    </source>
</evidence>
<gene>
    <name evidence="11" type="ORF">STAS_10567</name>
</gene>
<dbReference type="Proteomes" id="UP000325081">
    <property type="component" value="Unassembled WGS sequence"/>
</dbReference>
<dbReference type="InterPro" id="IPR000222">
    <property type="entry name" value="PP2C_BS"/>
</dbReference>
<evidence type="ECO:0000256" key="1">
    <source>
        <dbReference type="ARBA" id="ARBA00001936"/>
    </source>
</evidence>
<dbReference type="OrthoDB" id="10264738at2759"/>
<evidence type="ECO:0000313" key="12">
    <source>
        <dbReference type="Proteomes" id="UP000325081"/>
    </source>
</evidence>
<comment type="similarity">
    <text evidence="9">Belongs to the PP2C family.</text>
</comment>
<proteinExistence type="inferred from homology"/>
<dbReference type="GO" id="GO:0046872">
    <property type="term" value="F:metal ion binding"/>
    <property type="evidence" value="ECO:0007669"/>
    <property type="project" value="UniProtKB-KW"/>
</dbReference>
<dbReference type="InterPro" id="IPR015655">
    <property type="entry name" value="PP2C"/>
</dbReference>
<accession>A0A5A7PPW1</accession>
<evidence type="ECO:0000256" key="8">
    <source>
        <dbReference type="ARBA" id="ARBA00023211"/>
    </source>
</evidence>
<dbReference type="SMART" id="SM00332">
    <property type="entry name" value="PP2Cc"/>
    <property type="match status" value="1"/>
</dbReference>
<evidence type="ECO:0000256" key="3">
    <source>
        <dbReference type="ARBA" id="ARBA00013081"/>
    </source>
</evidence>
<dbReference type="AlphaFoldDB" id="A0A5A7PPW1"/>
<dbReference type="FunFam" id="3.60.40.10:FF:000041">
    <property type="entry name" value="Protein phosphatase 2C 51"/>
    <property type="match status" value="1"/>
</dbReference>
<dbReference type="EMBL" id="BKCP01004872">
    <property type="protein sequence ID" value="GER34367.1"/>
    <property type="molecule type" value="Genomic_DNA"/>
</dbReference>
<keyword evidence="12" id="KW-1185">Reference proteome</keyword>
<protein>
    <recommendedName>
        <fullName evidence="3">protein-serine/threonine phosphatase</fullName>
        <ecNumber evidence="3">3.1.3.16</ecNumber>
    </recommendedName>
</protein>
<dbReference type="EC" id="3.1.3.16" evidence="3"/>
<name>A0A5A7PPW1_STRAF</name>
<dbReference type="PROSITE" id="PS51746">
    <property type="entry name" value="PPM_2"/>
    <property type="match status" value="1"/>
</dbReference>
<keyword evidence="7 9" id="KW-0904">Protein phosphatase</keyword>
<organism evidence="11 12">
    <name type="scientific">Striga asiatica</name>
    <name type="common">Asiatic witchweed</name>
    <name type="synonym">Buchnera asiatica</name>
    <dbReference type="NCBI Taxonomy" id="4170"/>
    <lineage>
        <taxon>Eukaryota</taxon>
        <taxon>Viridiplantae</taxon>
        <taxon>Streptophyta</taxon>
        <taxon>Embryophyta</taxon>
        <taxon>Tracheophyta</taxon>
        <taxon>Spermatophyta</taxon>
        <taxon>Magnoliopsida</taxon>
        <taxon>eudicotyledons</taxon>
        <taxon>Gunneridae</taxon>
        <taxon>Pentapetalae</taxon>
        <taxon>asterids</taxon>
        <taxon>lamiids</taxon>
        <taxon>Lamiales</taxon>
        <taxon>Orobanchaceae</taxon>
        <taxon>Buchnereae</taxon>
        <taxon>Striga</taxon>
    </lineage>
</organism>
<sequence>MTKLSLTLENKSCDSNVPQKGVIIKTEPSYSRPSDGEANILLKTLESEKNLIFSDIVAQEELVESKYEASGTILCIEEYTVVEANLDRNVFAVQKNVKALNVEDLKGESTSRLLKVSEEKMINNQNNALNFPPLWGLTSICGMRKEMEDYAVAFPRFLNIPSFMLGEVVSSSTNHDTSTAHLFAVYDGHGGFQVADYCRARLHEVVAEEIGTAKESWHTEPDYHNYEEKWTNIFLNSFHKMDCEVGGCLGGDIDCADNNFPSVAPNSVGSTALIAVICSTHIIVANCGDSRAVLCRAKVPIPLSVDHRPNSKAECARIEAAGGKVVYWNGYRVSGFLAVSRSIGDGYLKPYVVADPEVMFVHRAKEDDFLILASDGLWDVITNEEACELARRRILLWHKNNAGPNYLRERRPGIDPAAQDAADYLSRLALRKGSRDNISVIVIDLKARRKLKRKV</sequence>
<evidence type="ECO:0000256" key="9">
    <source>
        <dbReference type="RuleBase" id="RU003465"/>
    </source>
</evidence>
<dbReference type="Pfam" id="PF00481">
    <property type="entry name" value="PP2C"/>
    <property type="match status" value="1"/>
</dbReference>
<dbReference type="PROSITE" id="PS01032">
    <property type="entry name" value="PPM_1"/>
    <property type="match status" value="1"/>
</dbReference>
<dbReference type="SUPFAM" id="SSF81606">
    <property type="entry name" value="PP2C-like"/>
    <property type="match status" value="1"/>
</dbReference>
<evidence type="ECO:0000313" key="11">
    <source>
        <dbReference type="EMBL" id="GER34367.1"/>
    </source>
</evidence>
<dbReference type="GO" id="GO:0004722">
    <property type="term" value="F:protein serine/threonine phosphatase activity"/>
    <property type="evidence" value="ECO:0007669"/>
    <property type="project" value="UniProtKB-EC"/>
</dbReference>
<keyword evidence="6" id="KW-0460">Magnesium</keyword>
<dbReference type="InterPro" id="IPR001932">
    <property type="entry name" value="PPM-type_phosphatase-like_dom"/>
</dbReference>
<reference evidence="12" key="1">
    <citation type="journal article" date="2019" name="Curr. Biol.">
        <title>Genome Sequence of Striga asiatica Provides Insight into the Evolution of Plant Parasitism.</title>
        <authorList>
            <person name="Yoshida S."/>
            <person name="Kim S."/>
            <person name="Wafula E.K."/>
            <person name="Tanskanen J."/>
            <person name="Kim Y.M."/>
            <person name="Honaas L."/>
            <person name="Yang Z."/>
            <person name="Spallek T."/>
            <person name="Conn C.E."/>
            <person name="Ichihashi Y."/>
            <person name="Cheong K."/>
            <person name="Cui S."/>
            <person name="Der J.P."/>
            <person name="Gundlach H."/>
            <person name="Jiao Y."/>
            <person name="Hori C."/>
            <person name="Ishida J.K."/>
            <person name="Kasahara H."/>
            <person name="Kiba T."/>
            <person name="Kim M.S."/>
            <person name="Koo N."/>
            <person name="Laohavisit A."/>
            <person name="Lee Y.H."/>
            <person name="Lumba S."/>
            <person name="McCourt P."/>
            <person name="Mortimer J.C."/>
            <person name="Mutuku J.M."/>
            <person name="Nomura T."/>
            <person name="Sasaki-Sekimoto Y."/>
            <person name="Seto Y."/>
            <person name="Wang Y."/>
            <person name="Wakatake T."/>
            <person name="Sakakibara H."/>
            <person name="Demura T."/>
            <person name="Yamaguchi S."/>
            <person name="Yoneyama K."/>
            <person name="Manabe R.I."/>
            <person name="Nelson D.C."/>
            <person name="Schulman A.H."/>
            <person name="Timko M.P."/>
            <person name="dePamphilis C.W."/>
            <person name="Choi D."/>
            <person name="Shirasu K."/>
        </authorList>
    </citation>
    <scope>NUCLEOTIDE SEQUENCE [LARGE SCALE GENOMIC DNA]</scope>
    <source>
        <strain evidence="12">cv. UVA1</strain>
    </source>
</reference>
<comment type="caution">
    <text evidence="11">The sequence shown here is derived from an EMBL/GenBank/DDBJ whole genome shotgun (WGS) entry which is preliminary data.</text>
</comment>